<sequence>MWEPVGPLAPSVYWRRRFLALGVVTLVLGGFVWAAMGLAGGEPEPATVEARARAAAMAGADPGSSAAAAASGTDAPGPIEAALPDASVDGPVLPDASAPPGALPALPTAGALPSEPGAPTVVPPGDGPGLVPTPVPDGALLVPPGGTGFRGFLPPGVPTGSAGPLLATPTTTPAPSTPVPSTTTPPTTTPPTTTPPSTTATTPPEPPTAAVPEPGPCADGDLRVTARTDATSYPAGSKPVLSLVVTNTGGVPCVRDLDAAKQAVAVVRTPGDGLWGSNDCSPGDTDDVRTLAPGEEAVFSVRWSGRTSMPGCAGERTVVPPGTYQLLARLDGIVSDPVSFTLAG</sequence>
<name>A0ABP9EBP9_9PSEU</name>
<feature type="compositionally biased region" description="Low complexity" evidence="1">
    <location>
        <begin position="161"/>
        <end position="186"/>
    </location>
</feature>
<evidence type="ECO:0000313" key="2">
    <source>
        <dbReference type="EMBL" id="GAA4871980.1"/>
    </source>
</evidence>
<organism evidence="2 3">
    <name type="scientific">Actinomycetospora straminea</name>
    <dbReference type="NCBI Taxonomy" id="663607"/>
    <lineage>
        <taxon>Bacteria</taxon>
        <taxon>Bacillati</taxon>
        <taxon>Actinomycetota</taxon>
        <taxon>Actinomycetes</taxon>
        <taxon>Pseudonocardiales</taxon>
        <taxon>Pseudonocardiaceae</taxon>
        <taxon>Actinomycetospora</taxon>
    </lineage>
</organism>
<accession>A0ABP9EBP9</accession>
<proteinExistence type="predicted"/>
<evidence type="ECO:0008006" key="4">
    <source>
        <dbReference type="Google" id="ProtNLM"/>
    </source>
</evidence>
<reference evidence="3" key="1">
    <citation type="journal article" date="2019" name="Int. J. Syst. Evol. Microbiol.">
        <title>The Global Catalogue of Microorganisms (GCM) 10K type strain sequencing project: providing services to taxonomists for standard genome sequencing and annotation.</title>
        <authorList>
            <consortium name="The Broad Institute Genomics Platform"/>
            <consortium name="The Broad Institute Genome Sequencing Center for Infectious Disease"/>
            <person name="Wu L."/>
            <person name="Ma J."/>
        </authorList>
    </citation>
    <scope>NUCLEOTIDE SEQUENCE [LARGE SCALE GENOMIC DNA]</scope>
    <source>
        <strain evidence="3">JCM 17983</strain>
    </source>
</reference>
<evidence type="ECO:0000256" key="1">
    <source>
        <dbReference type="SAM" id="MobiDB-lite"/>
    </source>
</evidence>
<feature type="compositionally biased region" description="Low complexity" evidence="1">
    <location>
        <begin position="93"/>
        <end position="120"/>
    </location>
</feature>
<comment type="caution">
    <text evidence="2">The sequence shown here is derived from an EMBL/GenBank/DDBJ whole genome shotgun (WGS) entry which is preliminary data.</text>
</comment>
<dbReference type="PRINTS" id="PR01217">
    <property type="entry name" value="PRICHEXTENSN"/>
</dbReference>
<dbReference type="RefSeq" id="WP_274230484.1">
    <property type="nucleotide sequence ID" value="NZ_BAABHQ010000004.1"/>
</dbReference>
<feature type="region of interest" description="Disordered" evidence="1">
    <location>
        <begin position="62"/>
        <end position="128"/>
    </location>
</feature>
<gene>
    <name evidence="2" type="ORF">GCM10023203_21930</name>
</gene>
<dbReference type="EMBL" id="BAABHQ010000004">
    <property type="protein sequence ID" value="GAA4871980.1"/>
    <property type="molecule type" value="Genomic_DNA"/>
</dbReference>
<evidence type="ECO:0000313" key="3">
    <source>
        <dbReference type="Proteomes" id="UP001500457"/>
    </source>
</evidence>
<feature type="region of interest" description="Disordered" evidence="1">
    <location>
        <begin position="150"/>
        <end position="222"/>
    </location>
</feature>
<keyword evidence="3" id="KW-1185">Reference proteome</keyword>
<feature type="compositionally biased region" description="Low complexity" evidence="1">
    <location>
        <begin position="62"/>
        <end position="78"/>
    </location>
</feature>
<dbReference type="Proteomes" id="UP001500457">
    <property type="component" value="Unassembled WGS sequence"/>
</dbReference>
<feature type="compositionally biased region" description="Pro residues" evidence="1">
    <location>
        <begin position="203"/>
        <end position="215"/>
    </location>
</feature>
<protein>
    <recommendedName>
        <fullName evidence="4">MucR family transcriptional regulator</fullName>
    </recommendedName>
</protein>